<accession>A0A098VU43</accession>
<dbReference type="PROSITE" id="PS50255">
    <property type="entry name" value="CYTOCHROME_B5_2"/>
    <property type="match status" value="1"/>
</dbReference>
<dbReference type="SUPFAM" id="SSF55856">
    <property type="entry name" value="Cytochrome b5-like heme/steroid binding domain"/>
    <property type="match status" value="1"/>
</dbReference>
<dbReference type="EMBL" id="JMKJ01000344">
    <property type="protein sequence ID" value="KGG51226.1"/>
    <property type="molecule type" value="Genomic_DNA"/>
</dbReference>
<dbReference type="VEuPathDB" id="MicrosporidiaDB:DI09_40p120"/>
<evidence type="ECO:0000259" key="1">
    <source>
        <dbReference type="PROSITE" id="PS50255"/>
    </source>
</evidence>
<protein>
    <recommendedName>
        <fullName evidence="1">Cytochrome b5 heme-binding domain-containing protein</fullName>
    </recommendedName>
</protein>
<name>A0A098VU43_9MICR</name>
<dbReference type="InterPro" id="IPR001199">
    <property type="entry name" value="Cyt_B5-like_heme/steroid-bd"/>
</dbReference>
<dbReference type="Gene3D" id="3.10.120.10">
    <property type="entry name" value="Cytochrome b5-like heme/steroid binding domain"/>
    <property type="match status" value="1"/>
</dbReference>
<feature type="domain" description="Cytochrome b5 heme-binding" evidence="1">
    <location>
        <begin position="20"/>
        <end position="87"/>
    </location>
</feature>
<organism evidence="2 3">
    <name type="scientific">Mitosporidium daphniae</name>
    <dbReference type="NCBI Taxonomy" id="1485682"/>
    <lineage>
        <taxon>Eukaryota</taxon>
        <taxon>Fungi</taxon>
        <taxon>Fungi incertae sedis</taxon>
        <taxon>Microsporidia</taxon>
        <taxon>Mitosporidium</taxon>
    </lineage>
</organism>
<dbReference type="RefSeq" id="XP_013237653.1">
    <property type="nucleotide sequence ID" value="XM_013382199.1"/>
</dbReference>
<dbReference type="InterPro" id="IPR036400">
    <property type="entry name" value="Cyt_B5-like_heme/steroid_sf"/>
</dbReference>
<comment type="caution">
    <text evidence="2">The sequence shown here is derived from an EMBL/GenBank/DDBJ whole genome shotgun (WGS) entry which is preliminary data.</text>
</comment>
<dbReference type="Pfam" id="PF00173">
    <property type="entry name" value="Cyt-b5"/>
    <property type="match status" value="1"/>
</dbReference>
<evidence type="ECO:0000313" key="2">
    <source>
        <dbReference type="EMBL" id="KGG51226.1"/>
    </source>
</evidence>
<dbReference type="HOGENOM" id="CLU_2483852_0_0_1"/>
<dbReference type="Proteomes" id="UP000029725">
    <property type="component" value="Unassembled WGS sequence"/>
</dbReference>
<dbReference type="AlphaFoldDB" id="A0A098VU43"/>
<evidence type="ECO:0000313" key="3">
    <source>
        <dbReference type="Proteomes" id="UP000029725"/>
    </source>
</evidence>
<gene>
    <name evidence="2" type="ORF">DI09_40p120</name>
</gene>
<proteinExistence type="predicted"/>
<reference evidence="2 3" key="1">
    <citation type="submission" date="2014-04" db="EMBL/GenBank/DDBJ databases">
        <title>A new species of microsporidia sheds light on the evolution of extreme parasitism.</title>
        <authorList>
            <person name="Haag K.L."/>
            <person name="James T.Y."/>
            <person name="Larsson R."/>
            <person name="Schaer T.M."/>
            <person name="Refardt D."/>
            <person name="Pombert J.-F."/>
            <person name="Ebert D."/>
        </authorList>
    </citation>
    <scope>NUCLEOTIDE SEQUENCE [LARGE SCALE GENOMIC DNA]</scope>
    <source>
        <strain evidence="2 3">UGP3</strain>
        <tissue evidence="2">Spores</tissue>
    </source>
</reference>
<sequence length="87" mass="9729">MDLRLWLTSSSVSARKDRFDVPIPISTFRRNKLEGESLLVTFDGHIVYDLSEFCKYHPGGIAILENSKGTDILEAFRCVAGILVPDS</sequence>
<dbReference type="OrthoDB" id="1925334at2759"/>
<dbReference type="GeneID" id="25259884"/>
<keyword evidence="3" id="KW-1185">Reference proteome</keyword>